<dbReference type="KEGG" id="nmv:NITMOv2_1950"/>
<dbReference type="PATRIC" id="fig|42253.5.peg.1921"/>
<dbReference type="Pfam" id="PF13557">
    <property type="entry name" value="Phenol_MetA_deg"/>
    <property type="match status" value="1"/>
</dbReference>
<accession>A0A0K2GCP5</accession>
<reference evidence="1 2" key="1">
    <citation type="journal article" date="2015" name="Proc. Natl. Acad. Sci. U.S.A.">
        <title>Expanded metabolic versatility of ubiquitous nitrite-oxidizing bacteria from the genus Nitrospira.</title>
        <authorList>
            <person name="Koch H."/>
            <person name="Lucker S."/>
            <person name="Albertsen M."/>
            <person name="Kitzinger K."/>
            <person name="Herbold C."/>
            <person name="Spieck E."/>
            <person name="Nielsen P.H."/>
            <person name="Wagner M."/>
            <person name="Daims H."/>
        </authorList>
    </citation>
    <scope>NUCLEOTIDE SEQUENCE [LARGE SCALE GENOMIC DNA]</scope>
    <source>
        <strain evidence="1 2">NSP M-1</strain>
    </source>
</reference>
<protein>
    <recommendedName>
        <fullName evidence="3">Transporter</fullName>
    </recommendedName>
</protein>
<dbReference type="RefSeq" id="WP_053379545.1">
    <property type="nucleotide sequence ID" value="NZ_CP011801.1"/>
</dbReference>
<dbReference type="Proteomes" id="UP000069205">
    <property type="component" value="Chromosome"/>
</dbReference>
<evidence type="ECO:0000313" key="2">
    <source>
        <dbReference type="Proteomes" id="UP000069205"/>
    </source>
</evidence>
<dbReference type="AlphaFoldDB" id="A0A0K2GCP5"/>
<gene>
    <name evidence="1" type="ORF">NITMOv2_1950</name>
</gene>
<organism evidence="1 2">
    <name type="scientific">Nitrospira moscoviensis</name>
    <dbReference type="NCBI Taxonomy" id="42253"/>
    <lineage>
        <taxon>Bacteria</taxon>
        <taxon>Pseudomonadati</taxon>
        <taxon>Nitrospirota</taxon>
        <taxon>Nitrospiria</taxon>
        <taxon>Nitrospirales</taxon>
        <taxon>Nitrospiraceae</taxon>
        <taxon>Nitrospira</taxon>
    </lineage>
</organism>
<evidence type="ECO:0000313" key="1">
    <source>
        <dbReference type="EMBL" id="ALA58367.1"/>
    </source>
</evidence>
<dbReference type="InterPro" id="IPR025737">
    <property type="entry name" value="FApF"/>
</dbReference>
<proteinExistence type="predicted"/>
<sequence length="252" mass="27097">MPAVLVPLLLMPAAGSALDHDNLDPNRPIAIEDAYAIPKGEIGVEGGVRVTDRREGRTRVTFQPQILYGAFDNTQIEIQGDLFSDAPAAIGPSKSGDLHLAVLYNFNTETTRLPALAVRVGTEFPTGVNSQGVDTQVTGIVTRSFGRLRAHLNAGYQFAGAPRGQERPGAYRVVAAVSYPLGYPLRFRETIIASVYTRQADLRGRRNHTGVEAGIRHQFTSRIVLDAGLGTEFLGPADRIAFQGIVGVSVGF</sequence>
<dbReference type="EMBL" id="CP011801">
    <property type="protein sequence ID" value="ALA58367.1"/>
    <property type="molecule type" value="Genomic_DNA"/>
</dbReference>
<dbReference type="STRING" id="42253.NITMOv2_1950"/>
<name>A0A0K2GCP5_NITMO</name>
<keyword evidence="2" id="KW-1185">Reference proteome</keyword>
<evidence type="ECO:0008006" key="3">
    <source>
        <dbReference type="Google" id="ProtNLM"/>
    </source>
</evidence>